<feature type="transmembrane region" description="Helical" evidence="6">
    <location>
        <begin position="360"/>
        <end position="387"/>
    </location>
</feature>
<dbReference type="Proteomes" id="UP000002748">
    <property type="component" value="Unassembled WGS sequence"/>
</dbReference>
<evidence type="ECO:0000256" key="1">
    <source>
        <dbReference type="ARBA" id="ARBA00004141"/>
    </source>
</evidence>
<dbReference type="VEuPathDB" id="FungiDB:A1Q1_07554"/>
<feature type="transmembrane region" description="Helical" evidence="6">
    <location>
        <begin position="204"/>
        <end position="224"/>
    </location>
</feature>
<dbReference type="EMBL" id="ALBS01000066">
    <property type="protein sequence ID" value="EJT51276.1"/>
    <property type="molecule type" value="Genomic_DNA"/>
</dbReference>
<feature type="transmembrane region" description="Helical" evidence="6">
    <location>
        <begin position="230"/>
        <end position="251"/>
    </location>
</feature>
<keyword evidence="3 6" id="KW-1133">Transmembrane helix</keyword>
<dbReference type="PANTHER" id="PTHR23502:SF7">
    <property type="entry name" value="DRUG_PROTON ANTIPORTER YHK8-RELATED"/>
    <property type="match status" value="1"/>
</dbReference>
<dbReference type="GeneID" id="25991066"/>
<proteinExistence type="predicted"/>
<dbReference type="GO" id="GO:0022857">
    <property type="term" value="F:transmembrane transporter activity"/>
    <property type="evidence" value="ECO:0007669"/>
    <property type="project" value="InterPro"/>
</dbReference>
<evidence type="ECO:0000256" key="5">
    <source>
        <dbReference type="SAM" id="MobiDB-lite"/>
    </source>
</evidence>
<dbReference type="HOGENOM" id="CLU_008455_1_3_1"/>
<feature type="transmembrane region" description="Helical" evidence="6">
    <location>
        <begin position="473"/>
        <end position="495"/>
    </location>
</feature>
<dbReference type="Gene3D" id="1.20.1250.20">
    <property type="entry name" value="MFS general substrate transporter like domains"/>
    <property type="match status" value="1"/>
</dbReference>
<gene>
    <name evidence="8" type="ORF">A1Q1_07554</name>
</gene>
<dbReference type="InterPro" id="IPR020846">
    <property type="entry name" value="MFS_dom"/>
</dbReference>
<evidence type="ECO:0000256" key="2">
    <source>
        <dbReference type="ARBA" id="ARBA00022692"/>
    </source>
</evidence>
<evidence type="ECO:0000256" key="3">
    <source>
        <dbReference type="ARBA" id="ARBA00022989"/>
    </source>
</evidence>
<accession>J5TJW3</accession>
<dbReference type="CDD" id="cd17323">
    <property type="entry name" value="MFS_Tpo1_MDR_like"/>
    <property type="match status" value="1"/>
</dbReference>
<evidence type="ECO:0000313" key="8">
    <source>
        <dbReference type="EMBL" id="EJT51276.1"/>
    </source>
</evidence>
<evidence type="ECO:0000256" key="4">
    <source>
        <dbReference type="ARBA" id="ARBA00023136"/>
    </source>
</evidence>
<dbReference type="InterPro" id="IPR011701">
    <property type="entry name" value="MFS"/>
</dbReference>
<sequence length="576" mass="63645">MSRHNSLERTKSQTSSYHDPEFVPEVHLSPITSRASRRDTEAIGEGNEGLSDADTRSTRVAPEMGEKEYIEVTWDGPGDRCNPLNMKAWRKWLELANARLMVAILSFSCLCITCCSSMAAQTYPGMSKAYHISELVCVLSISCFVMGLGTGPCECQSLSVLLPAQQPLLVLDGGEEDYTRPRPIPLLTAVLLGPVSEFVGRAPVLHYGLLIFFLFNFPVAFSTTPSVHFIFRYLTGFAGSGFLSVSGGLVTDVFENAAVATPMTIWSISPFMGPILGPLIAGFINYNQPDWRWTYYVVIMWAFVCLVGLFICVPETFAPKLLERKAKRMRKETGQNYRAPMELKQETFVMALKRSIKTPFILLATQPMVLLLDLWSALLLGILYLSFGGIPYIFRHQYGFNMQECGLAFLGIGVGQLISGATQPYFNRYYARVASRSPDGKAPPETRLYMGEFGAVLAPIGLLLLGLTCFKSVHWMVPIVLSMFFGTGLVYAYNATFTYLVDAYRPVAASALASNSFMRSSFAAGFPLFGNQMYDRLGPVGATCLLAGLLFCCTPFPFVFKRIGARIRARSEFAAA</sequence>
<dbReference type="AlphaFoldDB" id="J5TJW3"/>
<evidence type="ECO:0000313" key="9">
    <source>
        <dbReference type="Proteomes" id="UP000002748"/>
    </source>
</evidence>
<comment type="caution">
    <text evidence="8">The sequence shown here is derived from an EMBL/GenBank/DDBJ whole genome shotgun (WGS) entry which is preliminary data.</text>
</comment>
<dbReference type="InterPro" id="IPR036259">
    <property type="entry name" value="MFS_trans_sf"/>
</dbReference>
<dbReference type="PANTHER" id="PTHR23502">
    <property type="entry name" value="MAJOR FACILITATOR SUPERFAMILY"/>
    <property type="match status" value="1"/>
</dbReference>
<feature type="region of interest" description="Disordered" evidence="5">
    <location>
        <begin position="1"/>
        <end position="62"/>
    </location>
</feature>
<dbReference type="RefSeq" id="XP_014182424.1">
    <property type="nucleotide sequence ID" value="XM_014326949.1"/>
</dbReference>
<feature type="domain" description="Major facilitator superfamily (MFS) profile" evidence="7">
    <location>
        <begin position="135"/>
        <end position="576"/>
    </location>
</feature>
<dbReference type="FunFam" id="1.20.1250.20:FF:000082">
    <property type="entry name" value="MFS multidrug transporter, putative"/>
    <property type="match status" value="1"/>
</dbReference>
<dbReference type="PROSITE" id="PS50850">
    <property type="entry name" value="MFS"/>
    <property type="match status" value="1"/>
</dbReference>
<comment type="subcellular location">
    <subcellularLocation>
        <location evidence="1">Membrane</location>
        <topology evidence="1">Multi-pass membrane protein</topology>
    </subcellularLocation>
</comment>
<feature type="transmembrane region" description="Helical" evidence="6">
    <location>
        <begin position="540"/>
        <end position="560"/>
    </location>
</feature>
<evidence type="ECO:0000259" key="7">
    <source>
        <dbReference type="PROSITE" id="PS50850"/>
    </source>
</evidence>
<keyword evidence="4 6" id="KW-0472">Membrane</keyword>
<feature type="transmembrane region" description="Helical" evidence="6">
    <location>
        <begin position="296"/>
        <end position="322"/>
    </location>
</feature>
<dbReference type="GO" id="GO:0005886">
    <property type="term" value="C:plasma membrane"/>
    <property type="evidence" value="ECO:0007669"/>
    <property type="project" value="TreeGrafter"/>
</dbReference>
<feature type="transmembrane region" description="Helical" evidence="6">
    <location>
        <begin position="263"/>
        <end position="284"/>
    </location>
</feature>
<feature type="compositionally biased region" description="Basic and acidic residues" evidence="5">
    <location>
        <begin position="1"/>
        <end position="11"/>
    </location>
</feature>
<reference evidence="8 9" key="1">
    <citation type="journal article" date="2012" name="Eukaryot. Cell">
        <title>Draft genome sequence of CBS 2479, the standard type strain of Trichosporon asahii.</title>
        <authorList>
            <person name="Yang R.Y."/>
            <person name="Li H.T."/>
            <person name="Zhu H."/>
            <person name="Zhou G.P."/>
            <person name="Wang M."/>
            <person name="Wang L."/>
        </authorList>
    </citation>
    <scope>NUCLEOTIDE SEQUENCE [LARGE SCALE GENOMIC DNA]</scope>
    <source>
        <strain evidence="9">ATCC 90039 / CBS 2479 / JCM 2466 / KCTC 7840 / NCYC 2677 / UAMH 7654</strain>
    </source>
</reference>
<organism evidence="8 9">
    <name type="scientific">Trichosporon asahii var. asahii (strain ATCC 90039 / CBS 2479 / JCM 2466 / KCTC 7840 / NBRC 103889/ NCYC 2677 / UAMH 7654)</name>
    <name type="common">Yeast</name>
    <dbReference type="NCBI Taxonomy" id="1186058"/>
    <lineage>
        <taxon>Eukaryota</taxon>
        <taxon>Fungi</taxon>
        <taxon>Dikarya</taxon>
        <taxon>Basidiomycota</taxon>
        <taxon>Agaricomycotina</taxon>
        <taxon>Tremellomycetes</taxon>
        <taxon>Trichosporonales</taxon>
        <taxon>Trichosporonaceae</taxon>
        <taxon>Trichosporon</taxon>
    </lineage>
</organism>
<feature type="transmembrane region" description="Helical" evidence="6">
    <location>
        <begin position="100"/>
        <end position="123"/>
    </location>
</feature>
<name>J5TJW3_TRIAS</name>
<dbReference type="OrthoDB" id="3561359at2759"/>
<feature type="transmembrane region" description="Helical" evidence="6">
    <location>
        <begin position="448"/>
        <end position="467"/>
    </location>
</feature>
<keyword evidence="2 6" id="KW-0812">Transmembrane</keyword>
<protein>
    <recommendedName>
        <fullName evidence="7">Major facilitator superfamily (MFS) profile domain-containing protein</fullName>
    </recommendedName>
</protein>
<feature type="transmembrane region" description="Helical" evidence="6">
    <location>
        <begin position="407"/>
        <end position="427"/>
    </location>
</feature>
<evidence type="ECO:0000256" key="6">
    <source>
        <dbReference type="SAM" id="Phobius"/>
    </source>
</evidence>
<dbReference type="Pfam" id="PF07690">
    <property type="entry name" value="MFS_1"/>
    <property type="match status" value="1"/>
</dbReference>
<dbReference type="KEGG" id="tasa:A1Q1_07554"/>
<dbReference type="SUPFAM" id="SSF103473">
    <property type="entry name" value="MFS general substrate transporter"/>
    <property type="match status" value="1"/>
</dbReference>